<feature type="compositionally biased region" description="Pro residues" evidence="1">
    <location>
        <begin position="111"/>
        <end position="134"/>
    </location>
</feature>
<protein>
    <submittedName>
        <fullName evidence="2">Uncharacterized protein</fullName>
    </submittedName>
</protein>
<evidence type="ECO:0000313" key="2">
    <source>
        <dbReference type="EMBL" id="QNE04926.1"/>
    </source>
</evidence>
<dbReference type="RefSeq" id="WP_185884163.1">
    <property type="nucleotide sequence ID" value="NZ_CP060052.1"/>
</dbReference>
<dbReference type="AlphaFoldDB" id="A0A7G6VT61"/>
<organism evidence="2 3">
    <name type="scientific">Croceicoccus marinus</name>
    <dbReference type="NCBI Taxonomy" id="450378"/>
    <lineage>
        <taxon>Bacteria</taxon>
        <taxon>Pseudomonadati</taxon>
        <taxon>Pseudomonadota</taxon>
        <taxon>Alphaproteobacteria</taxon>
        <taxon>Sphingomonadales</taxon>
        <taxon>Erythrobacteraceae</taxon>
        <taxon>Croceicoccus</taxon>
    </lineage>
</organism>
<evidence type="ECO:0000256" key="1">
    <source>
        <dbReference type="SAM" id="MobiDB-lite"/>
    </source>
</evidence>
<gene>
    <name evidence="2" type="ORF">H4O24_13590</name>
</gene>
<accession>A0A7G6VT61</accession>
<reference evidence="2 3" key="1">
    <citation type="submission" date="2020-08" db="EMBL/GenBank/DDBJ databases">
        <authorList>
            <person name="Liu G."/>
            <person name="Sun C."/>
        </authorList>
    </citation>
    <scope>NUCLEOTIDE SEQUENCE [LARGE SCALE GENOMIC DNA]</scope>
    <source>
        <strain evidence="2 3">OT19</strain>
    </source>
</reference>
<name>A0A7G6VT61_9SPHN</name>
<evidence type="ECO:0000313" key="3">
    <source>
        <dbReference type="Proteomes" id="UP000515297"/>
    </source>
</evidence>
<feature type="region of interest" description="Disordered" evidence="1">
    <location>
        <begin position="103"/>
        <end position="145"/>
    </location>
</feature>
<proteinExistence type="predicted"/>
<dbReference type="EMBL" id="CP060052">
    <property type="protein sequence ID" value="QNE04926.1"/>
    <property type="molecule type" value="Genomic_DNA"/>
</dbReference>
<sequence length="361" mass="37535">MTGKAARRGQPLVALTGLMGGWVALRVMVPGIETIDVPVPPNVAKRVGQPEQVPVEAGPEQPIPAAPPQVTQRLPLQPREALPIRAPSILTEPLPAMVRAYAPMPQRTGPSPSPHLGPPPPAPEPPRSPPPPRLLPFSPVQARDDGKRWSADGWLLWRKDSGSAAALPGATSYGASQAGAVLRYRLSHESALRPRAHLRVTSAIDSADREVAAGIGIQPLPAIPFEILAEGRIGTFSGDTRARPAVVGVFGPPAQSLPLDLTAELYAQGGYVGGTDPTGFVDGQMRVTRAIDIGRAHLQAGAGIWGGAQEGVERVDAGPTLSVTAPIAGGIFARASIDWRERVAGDAEPGSGPVVTLSAGF</sequence>
<dbReference type="Proteomes" id="UP000515297">
    <property type="component" value="Chromosome"/>
</dbReference>